<evidence type="ECO:0000259" key="2">
    <source>
        <dbReference type="PROSITE" id="PS50033"/>
    </source>
</evidence>
<dbReference type="InterPro" id="IPR021569">
    <property type="entry name" value="TUG-UBL1"/>
</dbReference>
<feature type="domain" description="UBX" evidence="2">
    <location>
        <begin position="397"/>
        <end position="471"/>
    </location>
</feature>
<dbReference type="GO" id="GO:0012506">
    <property type="term" value="C:vesicle membrane"/>
    <property type="evidence" value="ECO:0007669"/>
    <property type="project" value="TreeGrafter"/>
</dbReference>
<gene>
    <name evidence="3" type="ORF">BDY21DRAFT_345901</name>
</gene>
<evidence type="ECO:0000313" key="4">
    <source>
        <dbReference type="Proteomes" id="UP000799766"/>
    </source>
</evidence>
<organism evidence="3 4">
    <name type="scientific">Lineolata rhizophorae</name>
    <dbReference type="NCBI Taxonomy" id="578093"/>
    <lineage>
        <taxon>Eukaryota</taxon>
        <taxon>Fungi</taxon>
        <taxon>Dikarya</taxon>
        <taxon>Ascomycota</taxon>
        <taxon>Pezizomycotina</taxon>
        <taxon>Dothideomycetes</taxon>
        <taxon>Dothideomycetes incertae sedis</taxon>
        <taxon>Lineolatales</taxon>
        <taxon>Lineolataceae</taxon>
        <taxon>Lineolata</taxon>
    </lineage>
</organism>
<dbReference type="CDD" id="cd16105">
    <property type="entry name" value="Ubl_ASPSCR1_like"/>
    <property type="match status" value="1"/>
</dbReference>
<dbReference type="EMBL" id="MU001682">
    <property type="protein sequence ID" value="KAF2456721.1"/>
    <property type="molecule type" value="Genomic_DNA"/>
</dbReference>
<proteinExistence type="predicted"/>
<dbReference type="InterPro" id="IPR001012">
    <property type="entry name" value="UBX_dom"/>
</dbReference>
<dbReference type="PANTHER" id="PTHR46467:SF1">
    <property type="entry name" value="TETHER CONTAINING UBX DOMAIN FOR GLUT4"/>
    <property type="match status" value="1"/>
</dbReference>
<dbReference type="Proteomes" id="UP000799766">
    <property type="component" value="Unassembled WGS sequence"/>
</dbReference>
<dbReference type="GO" id="GO:0006886">
    <property type="term" value="P:intracellular protein transport"/>
    <property type="evidence" value="ECO:0007669"/>
    <property type="project" value="TreeGrafter"/>
</dbReference>
<dbReference type="AlphaFoldDB" id="A0A6A6NYB9"/>
<evidence type="ECO:0000256" key="1">
    <source>
        <dbReference type="SAM" id="MobiDB-lite"/>
    </source>
</evidence>
<name>A0A6A6NYB9_9PEZI</name>
<dbReference type="OrthoDB" id="440781at2759"/>
<feature type="compositionally biased region" description="Low complexity" evidence="1">
    <location>
        <begin position="235"/>
        <end position="269"/>
    </location>
</feature>
<feature type="compositionally biased region" description="Low complexity" evidence="1">
    <location>
        <begin position="545"/>
        <end position="554"/>
    </location>
</feature>
<protein>
    <submittedName>
        <fullName evidence="3">GLUT4 regulating protein TUG-domain-containing protein</fullName>
    </submittedName>
</protein>
<feature type="region of interest" description="Disordered" evidence="1">
    <location>
        <begin position="499"/>
        <end position="554"/>
    </location>
</feature>
<keyword evidence="4" id="KW-1185">Reference proteome</keyword>
<feature type="compositionally biased region" description="Low complexity" evidence="1">
    <location>
        <begin position="516"/>
        <end position="530"/>
    </location>
</feature>
<dbReference type="InterPro" id="IPR029071">
    <property type="entry name" value="Ubiquitin-like_domsf"/>
</dbReference>
<accession>A0A6A6NYB9</accession>
<reference evidence="3" key="1">
    <citation type="journal article" date="2020" name="Stud. Mycol.">
        <title>101 Dothideomycetes genomes: a test case for predicting lifestyles and emergence of pathogens.</title>
        <authorList>
            <person name="Haridas S."/>
            <person name="Albert R."/>
            <person name="Binder M."/>
            <person name="Bloem J."/>
            <person name="Labutti K."/>
            <person name="Salamov A."/>
            <person name="Andreopoulos B."/>
            <person name="Baker S."/>
            <person name="Barry K."/>
            <person name="Bills G."/>
            <person name="Bluhm B."/>
            <person name="Cannon C."/>
            <person name="Castanera R."/>
            <person name="Culley D."/>
            <person name="Daum C."/>
            <person name="Ezra D."/>
            <person name="Gonzalez J."/>
            <person name="Henrissat B."/>
            <person name="Kuo A."/>
            <person name="Liang C."/>
            <person name="Lipzen A."/>
            <person name="Lutzoni F."/>
            <person name="Magnuson J."/>
            <person name="Mondo S."/>
            <person name="Nolan M."/>
            <person name="Ohm R."/>
            <person name="Pangilinan J."/>
            <person name="Park H.-J."/>
            <person name="Ramirez L."/>
            <person name="Alfaro M."/>
            <person name="Sun H."/>
            <person name="Tritt A."/>
            <person name="Yoshinaga Y."/>
            <person name="Zwiers L.-H."/>
            <person name="Turgeon B."/>
            <person name="Goodwin S."/>
            <person name="Spatafora J."/>
            <person name="Crous P."/>
            <person name="Grigoriev I."/>
        </authorList>
    </citation>
    <scope>NUCLEOTIDE SEQUENCE</scope>
    <source>
        <strain evidence="3">ATCC 16933</strain>
    </source>
</reference>
<feature type="region of interest" description="Disordered" evidence="1">
    <location>
        <begin position="210"/>
        <end position="335"/>
    </location>
</feature>
<dbReference type="GO" id="GO:0005737">
    <property type="term" value="C:cytoplasm"/>
    <property type="evidence" value="ECO:0007669"/>
    <property type="project" value="TreeGrafter"/>
</dbReference>
<dbReference type="GO" id="GO:0005634">
    <property type="term" value="C:nucleus"/>
    <property type="evidence" value="ECO:0007669"/>
    <property type="project" value="TreeGrafter"/>
</dbReference>
<dbReference type="PANTHER" id="PTHR46467">
    <property type="entry name" value="TETHER CONTAINING UBX DOMAIN FOR GLUT4"/>
    <property type="match status" value="1"/>
</dbReference>
<dbReference type="Gene3D" id="3.10.20.90">
    <property type="entry name" value="Phosphatidylinositol 3-kinase Catalytic Subunit, Chain A, domain 1"/>
    <property type="match status" value="1"/>
</dbReference>
<dbReference type="SUPFAM" id="SSF54236">
    <property type="entry name" value="Ubiquitin-like"/>
    <property type="match status" value="1"/>
</dbReference>
<sequence>MASHVVVIDANARRHTVRTSPGTYLQDVLAEACSKTGGLSPDHYALKYNGKPVDLSRTVRLSGLPSGARLDLVQASRSAAVVAVALQLPESERNARLTHKFPSTTSVWHILRAFECGAVPGTPTNLNLTQRGIPSAGAGAGRLNYDMPVVNVMGRELASFVDLQKNLSQLGFHGGNVLLRLSFRNSGRPLEEAMMEITMYFKSTEEDAAKLAQGAHSGSAGEAQSRPQGQPPPTDATEARSPPAAAAPAQDESAAIPEIQQQQQHQQQQKGEEEHPSTSSQPIQTPPAQPATTTMPSSSAPATQTSITTETLPSASSAADGPHAKESTIYMPSSSATPQAAALTYNPADYEPTEFHAMLHQSRLNSASRNQRLLSDAELAEQEKRARERIAAVRGITVKARFPDGWQAQTGFGRAESAADLYGWVRGLLAAPDHAFVLTFAGPQGRQVHLQEDGKKLVLDLGWKGNWLVVFAWADGVPAAVKNAPVLKQGVRGSAVELKVDMSPRGTDTAGGKSSDGGSAQNGGAAAGSSKHGGGSKAEKENKLKNLLGFGKKK</sequence>
<feature type="compositionally biased region" description="Low complexity" evidence="1">
    <location>
        <begin position="290"/>
        <end position="309"/>
    </location>
</feature>
<dbReference type="PROSITE" id="PS50033">
    <property type="entry name" value="UBX"/>
    <property type="match status" value="1"/>
</dbReference>
<evidence type="ECO:0000313" key="3">
    <source>
        <dbReference type="EMBL" id="KAF2456721.1"/>
    </source>
</evidence>
<dbReference type="Pfam" id="PF11470">
    <property type="entry name" value="TUG-UBL1"/>
    <property type="match status" value="1"/>
</dbReference>